<gene>
    <name evidence="2" type="ORF">HAHE_31790</name>
</gene>
<protein>
    <submittedName>
        <fullName evidence="2">Uncharacterized protein</fullName>
    </submittedName>
</protein>
<dbReference type="EMBL" id="AP024702">
    <property type="protein sequence ID" value="BCX49271.1"/>
    <property type="molecule type" value="Genomic_DNA"/>
</dbReference>
<sequence>MLHYAIAGIHSRMLSDAAHATPEPPITEFLDKGPIEPVAPSFIQQALSHLRLVAHFLKACYVDGLSAIFQGRFDRRQGAIVIVAMLPILLGAMFVTVPMLLFPTEGHKAFYHFASILSNDPSAMLPFFIGTVSATLGLKVPLG</sequence>
<dbReference type="Proteomes" id="UP001374893">
    <property type="component" value="Chromosome"/>
</dbReference>
<reference evidence="2 3" key="1">
    <citation type="submission" date="2021-06" db="EMBL/GenBank/DDBJ databases">
        <title>Complete genome of Haloferula helveola possessing various polysaccharide degrading enzymes.</title>
        <authorList>
            <person name="Takami H."/>
            <person name="Huang C."/>
            <person name="Hamasaki K."/>
        </authorList>
    </citation>
    <scope>NUCLEOTIDE SEQUENCE [LARGE SCALE GENOMIC DNA]</scope>
    <source>
        <strain evidence="2 3">CN-1</strain>
    </source>
</reference>
<feature type="transmembrane region" description="Helical" evidence="1">
    <location>
        <begin position="123"/>
        <end position="142"/>
    </location>
</feature>
<evidence type="ECO:0000313" key="2">
    <source>
        <dbReference type="EMBL" id="BCX49271.1"/>
    </source>
</evidence>
<keyword evidence="1" id="KW-1133">Transmembrane helix</keyword>
<organism evidence="2 3">
    <name type="scientific">Haloferula helveola</name>
    <dbReference type="NCBI Taxonomy" id="490095"/>
    <lineage>
        <taxon>Bacteria</taxon>
        <taxon>Pseudomonadati</taxon>
        <taxon>Verrucomicrobiota</taxon>
        <taxon>Verrucomicrobiia</taxon>
        <taxon>Verrucomicrobiales</taxon>
        <taxon>Verrucomicrobiaceae</taxon>
        <taxon>Haloferula</taxon>
    </lineage>
</organism>
<evidence type="ECO:0000256" key="1">
    <source>
        <dbReference type="SAM" id="Phobius"/>
    </source>
</evidence>
<feature type="transmembrane region" description="Helical" evidence="1">
    <location>
        <begin position="79"/>
        <end position="103"/>
    </location>
</feature>
<keyword evidence="1" id="KW-0472">Membrane</keyword>
<accession>A0ABN6H6J7</accession>
<keyword evidence="3" id="KW-1185">Reference proteome</keyword>
<keyword evidence="1" id="KW-0812">Transmembrane</keyword>
<evidence type="ECO:0000313" key="3">
    <source>
        <dbReference type="Proteomes" id="UP001374893"/>
    </source>
</evidence>
<proteinExistence type="predicted"/>
<name>A0ABN6H6J7_9BACT</name>